<dbReference type="Gene3D" id="3.40.50.300">
    <property type="entry name" value="P-loop containing nucleotide triphosphate hydrolases"/>
    <property type="match status" value="1"/>
</dbReference>
<dbReference type="Pfam" id="PF13671">
    <property type="entry name" value="AAA_33"/>
    <property type="match status" value="1"/>
</dbReference>
<reference evidence="2" key="1">
    <citation type="submission" date="2019-11" db="EMBL/GenBank/DDBJ databases">
        <title>Isolation and characterization of two novel species in the genus Thiomicrorhabdus.</title>
        <authorList>
            <person name="Mochizuki J."/>
            <person name="Kojima H."/>
            <person name="Fukui M."/>
        </authorList>
    </citation>
    <scope>NUCLEOTIDE SEQUENCE [LARGE SCALE GENOMIC DNA]</scope>
    <source>
        <strain evidence="2">aks77</strain>
    </source>
</reference>
<evidence type="ECO:0000313" key="2">
    <source>
        <dbReference type="Proteomes" id="UP000501726"/>
    </source>
</evidence>
<dbReference type="InterPro" id="IPR027417">
    <property type="entry name" value="P-loop_NTPase"/>
</dbReference>
<dbReference type="SUPFAM" id="SSF52540">
    <property type="entry name" value="P-loop containing nucleoside triphosphate hydrolases"/>
    <property type="match status" value="1"/>
</dbReference>
<dbReference type="RefSeq" id="WP_173269607.1">
    <property type="nucleotide sequence ID" value="NZ_AP021889.1"/>
</dbReference>
<protein>
    <recommendedName>
        <fullName evidence="3">UDP-N-acetylglucosamine kinase</fullName>
    </recommendedName>
</protein>
<evidence type="ECO:0008006" key="3">
    <source>
        <dbReference type="Google" id="ProtNLM"/>
    </source>
</evidence>
<name>A0A6F8PS47_9GAMM</name>
<gene>
    <name evidence="1" type="ORF">THMIRHAS_02300</name>
</gene>
<dbReference type="PANTHER" id="PTHR39206">
    <property type="entry name" value="SLL8004 PROTEIN"/>
    <property type="match status" value="1"/>
</dbReference>
<organism evidence="1 2">
    <name type="scientific">Thiosulfatimonas sediminis</name>
    <dbReference type="NCBI Taxonomy" id="2675054"/>
    <lineage>
        <taxon>Bacteria</taxon>
        <taxon>Pseudomonadati</taxon>
        <taxon>Pseudomonadota</taxon>
        <taxon>Gammaproteobacteria</taxon>
        <taxon>Thiotrichales</taxon>
        <taxon>Piscirickettsiaceae</taxon>
        <taxon>Thiosulfatimonas</taxon>
    </lineage>
</organism>
<keyword evidence="2" id="KW-1185">Reference proteome</keyword>
<dbReference type="AlphaFoldDB" id="A0A6F8PS47"/>
<proteinExistence type="predicted"/>
<dbReference type="KEGG" id="tse:THMIRHAS_02300"/>
<sequence>MEKEVIIIAGPNGAGKTTFAMNLIDLGYIEHFINADEIAKEHAHLGMDKANIKASREFLKQLAILEQEEINFAFETTLSGRSHIKRIRKLQEKGWKVSLFYLMLPSPELSISRVAERVSHGGHNIPQEDIKRRFPKSLNHYYDDYMPLVDYSECLLNESENPLTVFRSNEGIIKEQNEELFSYFLEVKSLWKK</sequence>
<dbReference type="PANTHER" id="PTHR39206:SF1">
    <property type="entry name" value="SLL8004 PROTEIN"/>
    <property type="match status" value="1"/>
</dbReference>
<evidence type="ECO:0000313" key="1">
    <source>
        <dbReference type="EMBL" id="BBP44857.1"/>
    </source>
</evidence>
<accession>A0A6F8PS47</accession>
<dbReference type="Proteomes" id="UP000501726">
    <property type="component" value="Chromosome"/>
</dbReference>
<dbReference type="EMBL" id="AP021889">
    <property type="protein sequence ID" value="BBP44857.1"/>
    <property type="molecule type" value="Genomic_DNA"/>
</dbReference>